<dbReference type="Proteomes" id="UP001550739">
    <property type="component" value="Unassembled WGS sequence"/>
</dbReference>
<comment type="caution">
    <text evidence="5">The sequence shown here is derived from an EMBL/GenBank/DDBJ whole genome shotgun (WGS) entry which is preliminary data.</text>
</comment>
<accession>A0ABV2ZK91</accession>
<dbReference type="PROSITE" id="PS51318">
    <property type="entry name" value="TAT"/>
    <property type="match status" value="1"/>
</dbReference>
<dbReference type="InterPro" id="IPR013320">
    <property type="entry name" value="ConA-like_dom_sf"/>
</dbReference>
<sequence>MSDQTWGYLTVRSTLRRRLLSAALAAALSALSLSSGAVAAARADAAPEASSSPLPLDEARASAKAQATGKAVAVQAATTPTESETANPDGTFTLTQSIAPVRKYASGAWKPLNATLVRRSDGTVVPSLATADLTLSGGGDGPLAVMKDHGRSLSLTAPASIGSLPVPSLDGSSATYSDVLAGVDLKVTADAQGGFSEVLVVKNAAAAANPALDTLVFPAKTKNVTLAVDKAGNIAAQDATHRTVFSAPAPQMWDSATAKAAGPSALSAGKTAASDTDKPGAGAHIAPVAAAYASGGIRLTPNAGLLSSSSTVYPVYIDPTYSAAGGTVSSWTWVNSAFPDTSFWKDTSSTGMHVGYEGWETPYHKSQAYAKFSVDSRLFGATVIDSHFYATETYAPSCTATPVELWQTGPIDSGTTWNDQPAWTAQWGTKTVAYGYSSSCPAQSLGFDVTSHMQNVADDANLSSLTLGLKASDELDKYGWKKFDHATLSMSTTYDHRPNKPSALVTSPATTCTSTVKTVGDGDVVLYAKVSDPDGGTLSTTFNVTKTSGGAQIAKPTVSAVSGKNAAYVLKKSVLEAAAGGSPLGVTWNVTASDGTYTSPVSATCKFQFDASRPGAPDITDASAYDCGDDASPASYQVGTAASFTLAPNASGGTTSSYLYQLNGTTPVSLASTGSSTTISVTPTRGTNVLTVTAISAGGNIGDTANCILIAAPAATADDGDLTGDGVPDLTSVGAQAGLSSGLWLAHGTSDGQLTTSATDLGVQGTGANGAGSPTDWNGTQAVIGHFHTGAGFNDVLDYNPTTGSGAVLYGSGDGSALRPFSGDQINVNDTTFIDYAGNKATSIASGGNLYHTLNGEPATGYPDLLLIAGGKLWDEPGNPAPGAFGGIDNAWPLGGTNPTGTGNWTGWTITSSLIDGLPALFARNTSTGALYYYTPQQLQDLALEIPVTPLQIASSGYTSASLPVLQAAYLNDDGTPDLRTVSSNGASTARIFNATAGTLTGQTAQTLIAPGHAWRLGDNTEGAAASAADTSAGLNLTGSGTGATWDTDDDVFSPNLALDGATGAMTSNAALSLSASFTVSAWVKPATVGGVVASQDGVHNSGFLLYPQSNKQWGFCLATSDATRGYDCIAGGSAIIGQWTHITATYDPTSKAMTLYMDDRPVARGSHTAISGFTGNFTLGNSLNNDARTSYFKGNLSDVQVWNGAPLSATQVGTMGNVNLATAPYTFAGVGDYTSDGKVDLIAADAGGSLWLYPGNGGGGWSTSSLYIGSGLSGYAFAGMGDFDKAGYADLVGRAPSGTLRLFPGDPGHDLLTPVSNFASGWNGYTFAGTPDFNRDSKPDVVARHPDGTLKLFPGTGTGASLGTAVQLGADWTGFAFAGVVDLNADTYPDVVARDTGGVLWLYPGNGSNGLGARSQLGTGWNGYTFAGIGDFNGDGNPDVIVRDDTTRILWLYPRTATAFSARQQIGSGW</sequence>
<keyword evidence="2" id="KW-1015">Disulfide bond</keyword>
<dbReference type="SMART" id="SM00560">
    <property type="entry name" value="LamGL"/>
    <property type="match status" value="1"/>
</dbReference>
<keyword evidence="1 3" id="KW-0732">Signal</keyword>
<dbReference type="InterPro" id="IPR006311">
    <property type="entry name" value="TAT_signal"/>
</dbReference>
<dbReference type="Pfam" id="PF13517">
    <property type="entry name" value="FG-GAP_3"/>
    <property type="match status" value="2"/>
</dbReference>
<dbReference type="Pfam" id="PF13385">
    <property type="entry name" value="Laminin_G_3"/>
    <property type="match status" value="1"/>
</dbReference>
<dbReference type="SUPFAM" id="SSF49899">
    <property type="entry name" value="Concanavalin A-like lectins/glucanases"/>
    <property type="match status" value="1"/>
</dbReference>
<evidence type="ECO:0000256" key="2">
    <source>
        <dbReference type="ARBA" id="ARBA00023157"/>
    </source>
</evidence>
<dbReference type="Gene3D" id="2.60.120.200">
    <property type="match status" value="1"/>
</dbReference>
<dbReference type="InterPro" id="IPR013517">
    <property type="entry name" value="FG-GAP"/>
</dbReference>
<dbReference type="SUPFAM" id="SSF69318">
    <property type="entry name" value="Integrin alpha N-terminal domain"/>
    <property type="match status" value="1"/>
</dbReference>
<dbReference type="EMBL" id="JBEZVE010000009">
    <property type="protein sequence ID" value="MEU3782733.1"/>
    <property type="molecule type" value="Genomic_DNA"/>
</dbReference>
<feature type="domain" description="LamG-like jellyroll fold" evidence="4">
    <location>
        <begin position="1076"/>
        <end position="1211"/>
    </location>
</feature>
<evidence type="ECO:0000259" key="4">
    <source>
        <dbReference type="SMART" id="SM00560"/>
    </source>
</evidence>
<organism evidence="5 6">
    <name type="scientific">Streptomyces sp. 900129855</name>
    <dbReference type="NCBI Taxonomy" id="3155129"/>
    <lineage>
        <taxon>Bacteria</taxon>
        <taxon>Bacillati</taxon>
        <taxon>Actinomycetota</taxon>
        <taxon>Actinomycetes</taxon>
        <taxon>Kitasatosporales</taxon>
        <taxon>Streptomycetaceae</taxon>
        <taxon>Streptomyces</taxon>
    </lineage>
</organism>
<dbReference type="PANTHER" id="PTHR44103">
    <property type="entry name" value="PROPROTEIN CONVERTASE P"/>
    <property type="match status" value="1"/>
</dbReference>
<evidence type="ECO:0000313" key="5">
    <source>
        <dbReference type="EMBL" id="MEU3782733.1"/>
    </source>
</evidence>
<dbReference type="InterPro" id="IPR028994">
    <property type="entry name" value="Integrin_alpha_N"/>
</dbReference>
<dbReference type="RefSeq" id="WP_334580193.1">
    <property type="nucleotide sequence ID" value="NZ_JBEZVE010000009.1"/>
</dbReference>
<feature type="chain" id="PRO_5045100073" evidence="3">
    <location>
        <begin position="40"/>
        <end position="1471"/>
    </location>
</feature>
<gene>
    <name evidence="5" type="ORF">AB0E89_19540</name>
</gene>
<feature type="signal peptide" evidence="3">
    <location>
        <begin position="1"/>
        <end position="39"/>
    </location>
</feature>
<evidence type="ECO:0000256" key="1">
    <source>
        <dbReference type="ARBA" id="ARBA00022729"/>
    </source>
</evidence>
<evidence type="ECO:0000313" key="6">
    <source>
        <dbReference type="Proteomes" id="UP001550739"/>
    </source>
</evidence>
<dbReference type="PANTHER" id="PTHR44103:SF1">
    <property type="entry name" value="PROPROTEIN CONVERTASE P"/>
    <property type="match status" value="1"/>
</dbReference>
<name>A0ABV2ZK91_9ACTN</name>
<proteinExistence type="predicted"/>
<dbReference type="InterPro" id="IPR006558">
    <property type="entry name" value="LamG-like"/>
</dbReference>
<evidence type="ECO:0000256" key="3">
    <source>
        <dbReference type="SAM" id="SignalP"/>
    </source>
</evidence>
<dbReference type="Gene3D" id="2.130.10.130">
    <property type="entry name" value="Integrin alpha, N-terminal"/>
    <property type="match status" value="1"/>
</dbReference>
<protein>
    <submittedName>
        <fullName evidence="5">LamG-like jellyroll fold domain-containing protein</fullName>
    </submittedName>
</protein>
<reference evidence="5 6" key="1">
    <citation type="submission" date="2024-06" db="EMBL/GenBank/DDBJ databases">
        <title>The Natural Products Discovery Center: Release of the First 8490 Sequenced Strains for Exploring Actinobacteria Biosynthetic Diversity.</title>
        <authorList>
            <person name="Kalkreuter E."/>
            <person name="Kautsar S.A."/>
            <person name="Yang D."/>
            <person name="Bader C.D."/>
            <person name="Teijaro C.N."/>
            <person name="Fluegel L."/>
            <person name="Davis C.M."/>
            <person name="Simpson J.R."/>
            <person name="Lauterbach L."/>
            <person name="Steele A.D."/>
            <person name="Gui C."/>
            <person name="Meng S."/>
            <person name="Li G."/>
            <person name="Viehrig K."/>
            <person name="Ye F."/>
            <person name="Su P."/>
            <person name="Kiefer A.F."/>
            <person name="Nichols A."/>
            <person name="Cepeda A.J."/>
            <person name="Yan W."/>
            <person name="Fan B."/>
            <person name="Jiang Y."/>
            <person name="Adhikari A."/>
            <person name="Zheng C.-J."/>
            <person name="Schuster L."/>
            <person name="Cowan T.M."/>
            <person name="Smanski M.J."/>
            <person name="Chevrette M.G."/>
            <person name="De Carvalho L.P.S."/>
            <person name="Shen B."/>
        </authorList>
    </citation>
    <scope>NUCLEOTIDE SEQUENCE [LARGE SCALE GENOMIC DNA]</scope>
    <source>
        <strain evidence="5 6">NPDC033843</strain>
    </source>
</reference>
<keyword evidence="6" id="KW-1185">Reference proteome</keyword>